<feature type="transmembrane region" description="Helical" evidence="3">
    <location>
        <begin position="295"/>
        <end position="315"/>
    </location>
</feature>
<dbReference type="GO" id="GO:0022857">
    <property type="term" value="F:transmembrane transporter activity"/>
    <property type="evidence" value="ECO:0007669"/>
    <property type="project" value="InterPro"/>
</dbReference>
<accession>A0A1X2HYA2</accession>
<feature type="transmembrane region" description="Helical" evidence="3">
    <location>
        <begin position="233"/>
        <end position="252"/>
    </location>
</feature>
<proteinExistence type="inferred from homology"/>
<feature type="transmembrane region" description="Helical" evidence="3">
    <location>
        <begin position="122"/>
        <end position="142"/>
    </location>
</feature>
<reference evidence="5 6" key="1">
    <citation type="submission" date="2016-07" db="EMBL/GenBank/DDBJ databases">
        <title>Pervasive Adenine N6-methylation of Active Genes in Fungi.</title>
        <authorList>
            <consortium name="DOE Joint Genome Institute"/>
            <person name="Mondo S.J."/>
            <person name="Dannebaum R.O."/>
            <person name="Kuo R.C."/>
            <person name="Labutti K."/>
            <person name="Haridas S."/>
            <person name="Kuo A."/>
            <person name="Salamov A."/>
            <person name="Ahrendt S.R."/>
            <person name="Lipzen A."/>
            <person name="Sullivan W."/>
            <person name="Andreopoulos W.B."/>
            <person name="Clum A."/>
            <person name="Lindquist E."/>
            <person name="Daum C."/>
            <person name="Ramamoorthy G.K."/>
            <person name="Gryganskyi A."/>
            <person name="Culley D."/>
            <person name="Magnuson J.K."/>
            <person name="James T.Y."/>
            <person name="O'Malley M.A."/>
            <person name="Stajich J.E."/>
            <person name="Spatafora J.W."/>
            <person name="Visel A."/>
            <person name="Grigoriev I.V."/>
        </authorList>
    </citation>
    <scope>NUCLEOTIDE SEQUENCE [LARGE SCALE GENOMIC DNA]</scope>
    <source>
        <strain evidence="5 6">NRRL 1336</strain>
    </source>
</reference>
<feature type="transmembrane region" description="Helical" evidence="3">
    <location>
        <begin position="258"/>
        <end position="283"/>
    </location>
</feature>
<evidence type="ECO:0000259" key="4">
    <source>
        <dbReference type="PROSITE" id="PS50850"/>
    </source>
</evidence>
<feature type="transmembrane region" description="Helical" evidence="3">
    <location>
        <begin position="90"/>
        <end position="110"/>
    </location>
</feature>
<feature type="transmembrane region" description="Helical" evidence="3">
    <location>
        <begin position="327"/>
        <end position="348"/>
    </location>
</feature>
<evidence type="ECO:0000256" key="2">
    <source>
        <dbReference type="ARBA" id="ARBA00006727"/>
    </source>
</evidence>
<feature type="transmembrane region" description="Helical" evidence="3">
    <location>
        <begin position="163"/>
        <end position="182"/>
    </location>
</feature>
<evidence type="ECO:0000256" key="1">
    <source>
        <dbReference type="ARBA" id="ARBA00004141"/>
    </source>
</evidence>
<dbReference type="InterPro" id="IPR036259">
    <property type="entry name" value="MFS_trans_sf"/>
</dbReference>
<keyword evidence="3" id="KW-0472">Membrane</keyword>
<keyword evidence="3" id="KW-1133">Transmembrane helix</keyword>
<comment type="caution">
    <text evidence="5">The sequence shown here is derived from an EMBL/GenBank/DDBJ whole genome shotgun (WGS) entry which is preliminary data.</text>
</comment>
<sequence length="358" mass="38516">MTALSWIGSLWLAMAVILGPVYGYLAYKIGYRWLLIGAVLCNTLALMLASISTEIWQLMLTQGVLAGFGASLVWFPCVSASQQYFDKRRGMAVGISISGSGFGGLVMSNIVEAINSTLGVRWSLRVVGFINLALLSFTACVVRPLHPPPPCNTLSQSINLKPFRNIQFCLLFAIQFVGNFAFNVPSSYLPSYAEYIHLDAWIGSNLSAILSGLLIVGKIGAGVTSDYVGRANMCTLCITMTGVVCLVLWLPATNAAEIWAFAAFFGLFGGGYMVMVPAVLVQCVGIEDVEASNGLLFFAWFFGGLFGSPICAALIDSEDGQPNYSNAIIFSGVLMVFAGFLAWIVRVLRSGWNPLLKA</sequence>
<dbReference type="AlphaFoldDB" id="A0A1X2HYA2"/>
<dbReference type="OrthoDB" id="6499973at2759"/>
<feature type="transmembrane region" description="Helical" evidence="3">
    <location>
        <begin position="202"/>
        <end position="221"/>
    </location>
</feature>
<dbReference type="Proteomes" id="UP000193560">
    <property type="component" value="Unassembled WGS sequence"/>
</dbReference>
<dbReference type="EMBL" id="MCGE01000045">
    <property type="protein sequence ID" value="ORZ05260.1"/>
    <property type="molecule type" value="Genomic_DNA"/>
</dbReference>
<gene>
    <name evidence="5" type="ORF">BCR42DRAFT_485039</name>
</gene>
<name>A0A1X2HYA2_9FUNG</name>
<organism evidence="5 6">
    <name type="scientific">Absidia repens</name>
    <dbReference type="NCBI Taxonomy" id="90262"/>
    <lineage>
        <taxon>Eukaryota</taxon>
        <taxon>Fungi</taxon>
        <taxon>Fungi incertae sedis</taxon>
        <taxon>Mucoromycota</taxon>
        <taxon>Mucoromycotina</taxon>
        <taxon>Mucoromycetes</taxon>
        <taxon>Mucorales</taxon>
        <taxon>Cunninghamellaceae</taxon>
        <taxon>Absidia</taxon>
    </lineage>
</organism>
<dbReference type="Pfam" id="PF07690">
    <property type="entry name" value="MFS_1"/>
    <property type="match status" value="1"/>
</dbReference>
<dbReference type="PROSITE" id="PS50850">
    <property type="entry name" value="MFS"/>
    <property type="match status" value="1"/>
</dbReference>
<feature type="domain" description="Major facilitator superfamily (MFS) profile" evidence="4">
    <location>
        <begin position="1"/>
        <end position="350"/>
    </location>
</feature>
<keyword evidence="6" id="KW-1185">Reference proteome</keyword>
<protein>
    <submittedName>
        <fullName evidence="5">Major facilitator superfamily domain-containing protein</fullName>
    </submittedName>
</protein>
<keyword evidence="3" id="KW-0812">Transmembrane</keyword>
<dbReference type="PANTHER" id="PTHR11360:SF284">
    <property type="entry name" value="EG:103B4.3 PROTEIN-RELATED"/>
    <property type="match status" value="1"/>
</dbReference>
<dbReference type="SUPFAM" id="SSF103473">
    <property type="entry name" value="MFS general substrate transporter"/>
    <property type="match status" value="1"/>
</dbReference>
<dbReference type="InterPro" id="IPR020846">
    <property type="entry name" value="MFS_dom"/>
</dbReference>
<dbReference type="Gene3D" id="1.20.1250.20">
    <property type="entry name" value="MFS general substrate transporter like domains"/>
    <property type="match status" value="2"/>
</dbReference>
<feature type="transmembrane region" description="Helical" evidence="3">
    <location>
        <begin position="33"/>
        <end position="52"/>
    </location>
</feature>
<feature type="transmembrane region" description="Helical" evidence="3">
    <location>
        <begin position="58"/>
        <end position="78"/>
    </location>
</feature>
<feature type="transmembrane region" description="Helical" evidence="3">
    <location>
        <begin position="6"/>
        <end position="26"/>
    </location>
</feature>
<evidence type="ECO:0000256" key="3">
    <source>
        <dbReference type="SAM" id="Phobius"/>
    </source>
</evidence>
<evidence type="ECO:0000313" key="6">
    <source>
        <dbReference type="Proteomes" id="UP000193560"/>
    </source>
</evidence>
<dbReference type="InterPro" id="IPR050327">
    <property type="entry name" value="Proton-linked_MCT"/>
</dbReference>
<evidence type="ECO:0000313" key="5">
    <source>
        <dbReference type="EMBL" id="ORZ05260.1"/>
    </source>
</evidence>
<dbReference type="PANTHER" id="PTHR11360">
    <property type="entry name" value="MONOCARBOXYLATE TRANSPORTER"/>
    <property type="match status" value="1"/>
</dbReference>
<comment type="similarity">
    <text evidence="2">Belongs to the major facilitator superfamily. Monocarboxylate porter (TC 2.A.1.13) family.</text>
</comment>
<dbReference type="GO" id="GO:0016020">
    <property type="term" value="C:membrane"/>
    <property type="evidence" value="ECO:0007669"/>
    <property type="project" value="UniProtKB-SubCell"/>
</dbReference>
<dbReference type="InterPro" id="IPR011701">
    <property type="entry name" value="MFS"/>
</dbReference>
<comment type="subcellular location">
    <subcellularLocation>
        <location evidence="1">Membrane</location>
        <topology evidence="1">Multi-pass membrane protein</topology>
    </subcellularLocation>
</comment>